<proteinExistence type="predicted"/>
<dbReference type="AlphaFoldDB" id="A0A2G5UIK0"/>
<keyword evidence="3" id="KW-1185">Reference proteome</keyword>
<comment type="caution">
    <text evidence="2">The sequence shown here is derived from an EMBL/GenBank/DDBJ whole genome shotgun (WGS) entry which is preliminary data.</text>
</comment>
<accession>A0A2G5UIK0</accession>
<name>A0A2G5UIK0_9PELO</name>
<gene>
    <name evidence="2" type="primary">Cnig_chr_III.g11093</name>
    <name evidence="2" type="ORF">B9Z55_011093</name>
</gene>
<sequence>MNNPRFPFHRLPNDLCLKVLETMDYLEITAFSFVSKKAHSMVKPLHVPIECGEIEMKKSTEIRLVMKHFRTFSMLKKF</sequence>
<dbReference type="PANTHER" id="PTHR22899">
    <property type="entry name" value="CYCLIN-RELATED F-BOX FAMILY"/>
    <property type="match status" value="1"/>
</dbReference>
<dbReference type="InterPro" id="IPR001810">
    <property type="entry name" value="F-box_dom"/>
</dbReference>
<evidence type="ECO:0000313" key="2">
    <source>
        <dbReference type="EMBL" id="PIC39390.1"/>
    </source>
</evidence>
<dbReference type="Proteomes" id="UP000230233">
    <property type="component" value="Chromosome III"/>
</dbReference>
<evidence type="ECO:0000259" key="1">
    <source>
        <dbReference type="PROSITE" id="PS50181"/>
    </source>
</evidence>
<dbReference type="PANTHER" id="PTHR22899:SF0">
    <property type="entry name" value="F-BOX ASSOCIATED DOMAIN-CONTAINING PROTEIN-RELATED"/>
    <property type="match status" value="1"/>
</dbReference>
<dbReference type="PROSITE" id="PS50181">
    <property type="entry name" value="FBOX"/>
    <property type="match status" value="1"/>
</dbReference>
<protein>
    <recommendedName>
        <fullName evidence="1">F-box domain-containing protein</fullName>
    </recommendedName>
</protein>
<feature type="domain" description="F-box" evidence="1">
    <location>
        <begin position="5"/>
        <end position="43"/>
    </location>
</feature>
<dbReference type="EMBL" id="PDUG01000003">
    <property type="protein sequence ID" value="PIC39390.1"/>
    <property type="molecule type" value="Genomic_DNA"/>
</dbReference>
<dbReference type="InterPro" id="IPR053222">
    <property type="entry name" value="Zygotic_Embryogenesis-Asso"/>
</dbReference>
<reference evidence="3" key="1">
    <citation type="submission" date="2017-10" db="EMBL/GenBank/DDBJ databases">
        <title>Rapid genome shrinkage in a self-fertile nematode reveals novel sperm competition proteins.</title>
        <authorList>
            <person name="Yin D."/>
            <person name="Schwarz E.M."/>
            <person name="Thomas C.G."/>
            <person name="Felde R.L."/>
            <person name="Korf I.F."/>
            <person name="Cutter A.D."/>
            <person name="Schartner C.M."/>
            <person name="Ralston E.J."/>
            <person name="Meyer B.J."/>
            <person name="Haag E.S."/>
        </authorList>
    </citation>
    <scope>NUCLEOTIDE SEQUENCE [LARGE SCALE GENOMIC DNA]</scope>
    <source>
        <strain evidence="3">JU1422</strain>
    </source>
</reference>
<organism evidence="2 3">
    <name type="scientific">Caenorhabditis nigoni</name>
    <dbReference type="NCBI Taxonomy" id="1611254"/>
    <lineage>
        <taxon>Eukaryota</taxon>
        <taxon>Metazoa</taxon>
        <taxon>Ecdysozoa</taxon>
        <taxon>Nematoda</taxon>
        <taxon>Chromadorea</taxon>
        <taxon>Rhabditida</taxon>
        <taxon>Rhabditina</taxon>
        <taxon>Rhabditomorpha</taxon>
        <taxon>Rhabditoidea</taxon>
        <taxon>Rhabditidae</taxon>
        <taxon>Peloderinae</taxon>
        <taxon>Caenorhabditis</taxon>
    </lineage>
</organism>
<dbReference type="Pfam" id="PF00646">
    <property type="entry name" value="F-box"/>
    <property type="match status" value="1"/>
</dbReference>
<evidence type="ECO:0000313" key="3">
    <source>
        <dbReference type="Proteomes" id="UP000230233"/>
    </source>
</evidence>